<organism evidence="10">
    <name type="scientific">Spumella elongata</name>
    <dbReference type="NCBI Taxonomy" id="89044"/>
    <lineage>
        <taxon>Eukaryota</taxon>
        <taxon>Sar</taxon>
        <taxon>Stramenopiles</taxon>
        <taxon>Ochrophyta</taxon>
        <taxon>Chrysophyceae</taxon>
        <taxon>Chromulinales</taxon>
        <taxon>Chromulinaceae</taxon>
        <taxon>Spumella</taxon>
    </lineage>
</organism>
<feature type="transmembrane region" description="Helical" evidence="8">
    <location>
        <begin position="12"/>
        <end position="33"/>
    </location>
</feature>
<dbReference type="PANTHER" id="PTHR43066:SF1">
    <property type="entry name" value="RHOMBOID PROTEIN 2"/>
    <property type="match status" value="1"/>
</dbReference>
<protein>
    <recommendedName>
        <fullName evidence="9">Peptidase S54 rhomboid domain-containing protein</fullName>
    </recommendedName>
</protein>
<dbReference type="InterPro" id="IPR035952">
    <property type="entry name" value="Rhomboid-like_sf"/>
</dbReference>
<dbReference type="SUPFAM" id="SSF144091">
    <property type="entry name" value="Rhomboid-like"/>
    <property type="match status" value="1"/>
</dbReference>
<evidence type="ECO:0000256" key="1">
    <source>
        <dbReference type="ARBA" id="ARBA00004141"/>
    </source>
</evidence>
<dbReference type="Gene3D" id="1.20.1540.10">
    <property type="entry name" value="Rhomboid-like"/>
    <property type="match status" value="1"/>
</dbReference>
<evidence type="ECO:0000256" key="7">
    <source>
        <dbReference type="ARBA" id="ARBA00023136"/>
    </source>
</evidence>
<sequence>MKEMLNALKESPVTLVLILVNIIVHFTPFHYILGYDLWNASQNCIQPSTAVSSVMMGDLAVNRLILSAFMHVGDVHLTYNMVSLGWKGINLEKAQGPQAFLKLVFYAIVATNLLFVVLGCSMNALRIQPTTSHYNTCTLGFSGAIFCLKYVWNALSPNETTTVAGVKIPSKAAAWAELLLISSLVPSTSVVSHVAGILAGYLYMEYARQYAFMK</sequence>
<keyword evidence="7 8" id="KW-0472">Membrane</keyword>
<dbReference type="PANTHER" id="PTHR43066">
    <property type="entry name" value="RHOMBOID-RELATED PROTEIN"/>
    <property type="match status" value="1"/>
</dbReference>
<proteinExistence type="inferred from homology"/>
<feature type="domain" description="Peptidase S54 rhomboid" evidence="9">
    <location>
        <begin position="61"/>
        <end position="204"/>
    </location>
</feature>
<name>A0A7S3GV90_9STRA</name>
<evidence type="ECO:0000256" key="4">
    <source>
        <dbReference type="ARBA" id="ARBA00022692"/>
    </source>
</evidence>
<evidence type="ECO:0000313" key="10">
    <source>
        <dbReference type="EMBL" id="CAE0277281.1"/>
    </source>
</evidence>
<dbReference type="AlphaFoldDB" id="A0A7S3GV90"/>
<comment type="subcellular location">
    <subcellularLocation>
        <location evidence="1">Membrane</location>
        <topology evidence="1">Multi-pass membrane protein</topology>
    </subcellularLocation>
</comment>
<comment type="similarity">
    <text evidence="2">Belongs to the peptidase S54 family.</text>
</comment>
<keyword evidence="4 8" id="KW-0812">Transmembrane</keyword>
<evidence type="ECO:0000256" key="5">
    <source>
        <dbReference type="ARBA" id="ARBA00022801"/>
    </source>
</evidence>
<keyword evidence="6 8" id="KW-1133">Transmembrane helix</keyword>
<evidence type="ECO:0000259" key="9">
    <source>
        <dbReference type="Pfam" id="PF01694"/>
    </source>
</evidence>
<feature type="transmembrane region" description="Helical" evidence="8">
    <location>
        <begin position="134"/>
        <end position="152"/>
    </location>
</feature>
<dbReference type="GO" id="GO:0016020">
    <property type="term" value="C:membrane"/>
    <property type="evidence" value="ECO:0007669"/>
    <property type="project" value="UniProtKB-SubCell"/>
</dbReference>
<feature type="transmembrane region" description="Helical" evidence="8">
    <location>
        <begin position="103"/>
        <end position="122"/>
    </location>
</feature>
<accession>A0A7S3GV90</accession>
<dbReference type="Pfam" id="PF01694">
    <property type="entry name" value="Rhomboid"/>
    <property type="match status" value="1"/>
</dbReference>
<keyword evidence="5" id="KW-0378">Hydrolase</keyword>
<gene>
    <name evidence="10" type="ORF">SELO1098_LOCUS6111</name>
</gene>
<keyword evidence="3" id="KW-0645">Protease</keyword>
<dbReference type="InterPro" id="IPR022764">
    <property type="entry name" value="Peptidase_S54_rhomboid_dom"/>
</dbReference>
<dbReference type="GO" id="GO:0004252">
    <property type="term" value="F:serine-type endopeptidase activity"/>
    <property type="evidence" value="ECO:0007669"/>
    <property type="project" value="InterPro"/>
</dbReference>
<evidence type="ECO:0000256" key="3">
    <source>
        <dbReference type="ARBA" id="ARBA00022670"/>
    </source>
</evidence>
<dbReference type="GO" id="GO:0006508">
    <property type="term" value="P:proteolysis"/>
    <property type="evidence" value="ECO:0007669"/>
    <property type="project" value="UniProtKB-KW"/>
</dbReference>
<evidence type="ECO:0000256" key="8">
    <source>
        <dbReference type="SAM" id="Phobius"/>
    </source>
</evidence>
<evidence type="ECO:0000256" key="6">
    <source>
        <dbReference type="ARBA" id="ARBA00022989"/>
    </source>
</evidence>
<dbReference type="EMBL" id="HBIC01012242">
    <property type="protein sequence ID" value="CAE0277281.1"/>
    <property type="molecule type" value="Transcribed_RNA"/>
</dbReference>
<evidence type="ECO:0000256" key="2">
    <source>
        <dbReference type="ARBA" id="ARBA00009045"/>
    </source>
</evidence>
<reference evidence="10" key="1">
    <citation type="submission" date="2021-01" db="EMBL/GenBank/DDBJ databases">
        <authorList>
            <person name="Corre E."/>
            <person name="Pelletier E."/>
            <person name="Niang G."/>
            <person name="Scheremetjew M."/>
            <person name="Finn R."/>
            <person name="Kale V."/>
            <person name="Holt S."/>
            <person name="Cochrane G."/>
            <person name="Meng A."/>
            <person name="Brown T."/>
            <person name="Cohen L."/>
        </authorList>
    </citation>
    <scope>NUCLEOTIDE SEQUENCE</scope>
    <source>
        <strain evidence="10">CCAP 955/1</strain>
    </source>
</reference>
<feature type="transmembrane region" description="Helical" evidence="8">
    <location>
        <begin position="172"/>
        <end position="204"/>
    </location>
</feature>